<accession>A0A3Q2DYJ5</accession>
<dbReference type="Proteomes" id="UP000265020">
    <property type="component" value="Unassembled WGS sequence"/>
</dbReference>
<dbReference type="Ensembl" id="ENSCVAT00000002747.1">
    <property type="protein sequence ID" value="ENSCVAP00000025006.1"/>
    <property type="gene ID" value="ENSCVAG00000009448.1"/>
</dbReference>
<dbReference type="OMA" id="DEWSINE"/>
<name>A0A3Q2DYJ5_CYPVA</name>
<dbReference type="PANTHER" id="PTHR46599">
    <property type="entry name" value="PIGGYBAC TRANSPOSABLE ELEMENT-DERIVED PROTEIN 4"/>
    <property type="match status" value="1"/>
</dbReference>
<reference evidence="3" key="2">
    <citation type="submission" date="2025-09" db="UniProtKB">
        <authorList>
            <consortium name="Ensembl"/>
        </authorList>
    </citation>
    <scope>IDENTIFICATION</scope>
</reference>
<evidence type="ECO:0000313" key="3">
    <source>
        <dbReference type="Ensembl" id="ENSCVAP00000025006.1"/>
    </source>
</evidence>
<sequence length="612" mass="69795">MLILFFTISKAPKTTKYSPEKELEFVLTSSEEDLTDSEYDSEEERLFPEGLDRILDLEWTPEQQESESDWEPDAPKERRGPSTQASVPSPVQLSTSTVEMQWHTADEEDVAPPPLVFKPVRQPGPQQRSRTASTPMDFFRLFFTDTVLATLLANTNQYGKTKIDEKKGKWKDLTISDMFSFLAIIIYMGLIKCSQLRDYWKGSRLYNLPFPPSVMSRNKFLTICRALHMSSLEADAENISNKGTAQYDRLGKIKPLYLQIIQACKEQFHPNQHISIDERMVASKAIISIKKHDEHKPKKCGRKLVVLADSETGYTWNFKVFEGKSSGSGQGLSYDSFMSLIDTESLGTGYQLYVKDFYTSPHLFKDLLKKKIGACGTIQQNRVKLPKTVVSDLERNTARRSIQWIRDGKLLYIKWIYTQEVILCSSIHKAYSGGSVKRRVKQDGKWVEKDVPVPDAVKSYNKYMRGVDLSNSLINCYSVARKTRNWYRTFFYHFVDIAVVNAHILYQQCATGCSMTPKQFREALIQELADNGSVSTSQASSLQSTPSTAVSHKPKYFAEGLNIPKREAATLGRRNCAHCHRKTPVGCQTCNVPLCFVSQRDCYNLWHRENGL</sequence>
<reference evidence="3" key="1">
    <citation type="submission" date="2025-08" db="UniProtKB">
        <authorList>
            <consortium name="Ensembl"/>
        </authorList>
    </citation>
    <scope>IDENTIFICATION</scope>
</reference>
<proteinExistence type="predicted"/>
<feature type="compositionally biased region" description="Basic and acidic residues" evidence="1">
    <location>
        <begin position="44"/>
        <end position="56"/>
    </location>
</feature>
<evidence type="ECO:0000313" key="4">
    <source>
        <dbReference type="Proteomes" id="UP000265020"/>
    </source>
</evidence>
<dbReference type="InterPro" id="IPR029526">
    <property type="entry name" value="PGBD"/>
</dbReference>
<feature type="compositionally biased region" description="Polar residues" evidence="1">
    <location>
        <begin position="81"/>
        <end position="98"/>
    </location>
</feature>
<dbReference type="PANTHER" id="PTHR46599:SF3">
    <property type="entry name" value="PIGGYBAC TRANSPOSABLE ELEMENT-DERIVED PROTEIN 4"/>
    <property type="match status" value="1"/>
</dbReference>
<dbReference type="AlphaFoldDB" id="A0A3Q2DYJ5"/>
<feature type="region of interest" description="Disordered" evidence="1">
    <location>
        <begin position="28"/>
        <end position="98"/>
    </location>
</feature>
<protein>
    <recommendedName>
        <fullName evidence="2">PiggyBac transposable element-derived protein domain-containing protein</fullName>
    </recommendedName>
</protein>
<evidence type="ECO:0000256" key="1">
    <source>
        <dbReference type="SAM" id="MobiDB-lite"/>
    </source>
</evidence>
<keyword evidence="4" id="KW-1185">Reference proteome</keyword>
<organism evidence="3 4">
    <name type="scientific">Cyprinodon variegatus</name>
    <name type="common">Sheepshead minnow</name>
    <dbReference type="NCBI Taxonomy" id="28743"/>
    <lineage>
        <taxon>Eukaryota</taxon>
        <taxon>Metazoa</taxon>
        <taxon>Chordata</taxon>
        <taxon>Craniata</taxon>
        <taxon>Vertebrata</taxon>
        <taxon>Euteleostomi</taxon>
        <taxon>Actinopterygii</taxon>
        <taxon>Neopterygii</taxon>
        <taxon>Teleostei</taxon>
        <taxon>Neoteleostei</taxon>
        <taxon>Acanthomorphata</taxon>
        <taxon>Ovalentaria</taxon>
        <taxon>Atherinomorphae</taxon>
        <taxon>Cyprinodontiformes</taxon>
        <taxon>Cyprinodontidae</taxon>
        <taxon>Cyprinodon</taxon>
    </lineage>
</organism>
<dbReference type="GeneTree" id="ENSGT00940000163467"/>
<dbReference type="Pfam" id="PF13843">
    <property type="entry name" value="DDE_Tnp_1_7"/>
    <property type="match status" value="1"/>
</dbReference>
<evidence type="ECO:0000259" key="2">
    <source>
        <dbReference type="Pfam" id="PF13843"/>
    </source>
</evidence>
<feature type="compositionally biased region" description="Acidic residues" evidence="1">
    <location>
        <begin position="30"/>
        <end position="43"/>
    </location>
</feature>
<feature type="domain" description="PiggyBac transposable element-derived protein" evidence="2">
    <location>
        <begin position="134"/>
        <end position="503"/>
    </location>
</feature>
<dbReference type="STRING" id="28743.ENSCVAP00000025006"/>